<dbReference type="Pfam" id="PF07940">
    <property type="entry name" value="Hepar_II_III_C"/>
    <property type="match status" value="1"/>
</dbReference>
<evidence type="ECO:0000313" key="8">
    <source>
        <dbReference type="EMBL" id="SHN02543.1"/>
    </source>
</evidence>
<comment type="subcellular location">
    <subcellularLocation>
        <location evidence="1">Periplasm</location>
    </subcellularLocation>
</comment>
<reference evidence="8 9" key="1">
    <citation type="submission" date="2016-11" db="EMBL/GenBank/DDBJ databases">
        <authorList>
            <person name="Jaros S."/>
            <person name="Januszkiewicz K."/>
            <person name="Wedrychowicz H."/>
        </authorList>
    </citation>
    <scope>NUCLEOTIDE SEQUENCE [LARGE SCALE GENOMIC DNA]</scope>
    <source>
        <strain evidence="8 9">CGMCC 1.6102</strain>
    </source>
</reference>
<dbReference type="OrthoDB" id="7335480at2"/>
<dbReference type="STRING" id="388280.SAMN04488057_105288"/>
<dbReference type="InterPro" id="IPR031680">
    <property type="entry name" value="Hepar_II_III_N"/>
</dbReference>
<dbReference type="InterPro" id="IPR008929">
    <property type="entry name" value="Chondroitin_lyas"/>
</dbReference>
<feature type="chain" id="PRO_5012816763" evidence="5">
    <location>
        <begin position="27"/>
        <end position="688"/>
    </location>
</feature>
<feature type="domain" description="Heparinase II/III-like C-terminal" evidence="6">
    <location>
        <begin position="421"/>
        <end position="621"/>
    </location>
</feature>
<dbReference type="PANTHER" id="PTHR39210:SF1">
    <property type="entry name" value="HEPARIN-SULFATE LYASE"/>
    <property type="match status" value="1"/>
</dbReference>
<dbReference type="EMBL" id="FRCY01000005">
    <property type="protein sequence ID" value="SHN02543.1"/>
    <property type="molecule type" value="Genomic_DNA"/>
</dbReference>
<dbReference type="InterPro" id="IPR012480">
    <property type="entry name" value="Hepar_II_III_C"/>
</dbReference>
<evidence type="ECO:0000256" key="2">
    <source>
        <dbReference type="ARBA" id="ARBA00022729"/>
    </source>
</evidence>
<keyword evidence="2 5" id="KW-0732">Signal</keyword>
<dbReference type="SUPFAM" id="SSF48230">
    <property type="entry name" value="Chondroitin AC/alginate lyase"/>
    <property type="match status" value="1"/>
</dbReference>
<evidence type="ECO:0000259" key="6">
    <source>
        <dbReference type="Pfam" id="PF07940"/>
    </source>
</evidence>
<dbReference type="AlphaFoldDB" id="A0A1M7NFY5"/>
<dbReference type="GO" id="GO:0042597">
    <property type="term" value="C:periplasmic space"/>
    <property type="evidence" value="ECO:0007669"/>
    <property type="project" value="UniProtKB-SubCell"/>
</dbReference>
<organism evidence="8 9">
    <name type="scientific">Cyclobacterium lianum</name>
    <dbReference type="NCBI Taxonomy" id="388280"/>
    <lineage>
        <taxon>Bacteria</taxon>
        <taxon>Pseudomonadati</taxon>
        <taxon>Bacteroidota</taxon>
        <taxon>Cytophagia</taxon>
        <taxon>Cytophagales</taxon>
        <taxon>Cyclobacteriaceae</taxon>
        <taxon>Cyclobacterium</taxon>
    </lineage>
</organism>
<evidence type="ECO:0000256" key="5">
    <source>
        <dbReference type="SAM" id="SignalP"/>
    </source>
</evidence>
<evidence type="ECO:0000256" key="3">
    <source>
        <dbReference type="ARBA" id="ARBA00022764"/>
    </source>
</evidence>
<proteinExistence type="predicted"/>
<evidence type="ECO:0000259" key="7">
    <source>
        <dbReference type="Pfam" id="PF16889"/>
    </source>
</evidence>
<dbReference type="RefSeq" id="WP_073094515.1">
    <property type="nucleotide sequence ID" value="NZ_FRCY01000005.1"/>
</dbReference>
<keyword evidence="4" id="KW-0456">Lyase</keyword>
<protein>
    <submittedName>
        <fullName evidence="8">Heparinase II/III-like protein</fullName>
    </submittedName>
</protein>
<dbReference type="Gene3D" id="2.70.98.70">
    <property type="match status" value="1"/>
</dbReference>
<evidence type="ECO:0000256" key="4">
    <source>
        <dbReference type="ARBA" id="ARBA00023239"/>
    </source>
</evidence>
<gene>
    <name evidence="8" type="ORF">SAMN04488057_105288</name>
</gene>
<evidence type="ECO:0000313" key="9">
    <source>
        <dbReference type="Proteomes" id="UP000184513"/>
    </source>
</evidence>
<keyword evidence="9" id="KW-1185">Reference proteome</keyword>
<sequence>MCINSKPKKCLLILFITLIAVIKVSAQKNWQAIQTAEDLYQAYPETVRGIFDHLDLSRSGLNMVEAAVAQDKWVEAAEKLLDYYENSANGLSLRKELPASPTSQRVAAADTILQDIFTIQNVRGKVPVLPDGHRDWYYKGPNNDREWAWLSNRHSQLMQVMHAYFETGNPRYAEYMDLFLRDFIIKSMPYPGEKGTGSIWRGLEVAARAKAWSRVFYGMLDSEYLSPATRLLILSSLPDHAHYSRNFHGGNNWLTMEISALATIAAYFPEFKKSDEWLDYAVESMVESMKDQVYPDGVQTELASHYHNVSMHNFELFQSLCKEAGRELPDYFTSTIKDMYAYIAHAVRPDGHRLLNNDGDRGSDRELILQGAEKFNQADWIFIATNGEKGSAPESGPSYFFPWAGHLISRSGFDPEAHWSFFDVGPWGSGHQHNDKLHLSLAAFGKDFLVDAGRFAYTGAVAEKFRPYARSSRGHNLLLIDDKGQLPGPTHAVEALDQKYVKIAADFDYASQSFDQFEGMESQVTHIRSLFYVRDEFWVVVDRVLTGQARKLTALWHWHPDITLSQNEKMVTGEQGGDKLSIVPVGNQRDHEVRMIRGQEEPDIQGWYSPEYNLYEPNSVSAYEIATNNSKNLVWLLVPHRGDESLPDARILSENENRVKLEIVRENQKWQLTIPFLNSYAAELENIE</sequence>
<keyword evidence="3" id="KW-0574">Periplasm</keyword>
<dbReference type="GO" id="GO:0016829">
    <property type="term" value="F:lyase activity"/>
    <property type="evidence" value="ECO:0007669"/>
    <property type="project" value="UniProtKB-KW"/>
</dbReference>
<dbReference type="Proteomes" id="UP000184513">
    <property type="component" value="Unassembled WGS sequence"/>
</dbReference>
<name>A0A1M7NFY5_9BACT</name>
<dbReference type="PANTHER" id="PTHR39210">
    <property type="entry name" value="HEPARIN-SULFATE LYASE"/>
    <property type="match status" value="1"/>
</dbReference>
<feature type="signal peptide" evidence="5">
    <location>
        <begin position="1"/>
        <end position="26"/>
    </location>
</feature>
<accession>A0A1M7NFY5</accession>
<feature type="domain" description="Heparin-sulfate lyase N-terminal" evidence="7">
    <location>
        <begin position="50"/>
        <end position="362"/>
    </location>
</feature>
<dbReference type="Gene3D" id="1.50.10.100">
    <property type="entry name" value="Chondroitin AC/alginate lyase"/>
    <property type="match status" value="1"/>
</dbReference>
<dbReference type="Pfam" id="PF16889">
    <property type="entry name" value="Hepar_II_III_N"/>
    <property type="match status" value="1"/>
</dbReference>
<evidence type="ECO:0000256" key="1">
    <source>
        <dbReference type="ARBA" id="ARBA00004418"/>
    </source>
</evidence>